<dbReference type="RefSeq" id="WP_111595171.1">
    <property type="nucleotide sequence ID" value="NZ_QLMA01000011.1"/>
</dbReference>
<name>A0A327VIM5_9BACT</name>
<keyword evidence="3" id="KW-1185">Reference proteome</keyword>
<organism evidence="2 3">
    <name type="scientific">Chitinophaga dinghuensis</name>
    <dbReference type="NCBI Taxonomy" id="1539050"/>
    <lineage>
        <taxon>Bacteria</taxon>
        <taxon>Pseudomonadati</taxon>
        <taxon>Bacteroidota</taxon>
        <taxon>Chitinophagia</taxon>
        <taxon>Chitinophagales</taxon>
        <taxon>Chitinophagaceae</taxon>
        <taxon>Chitinophaga</taxon>
    </lineage>
</organism>
<dbReference type="Pfam" id="PF16119">
    <property type="entry name" value="DUF4835"/>
    <property type="match status" value="1"/>
</dbReference>
<evidence type="ECO:0000256" key="1">
    <source>
        <dbReference type="SAM" id="SignalP"/>
    </source>
</evidence>
<accession>A0A327VIM5</accession>
<dbReference type="InterPro" id="IPR032274">
    <property type="entry name" value="DUF4835"/>
</dbReference>
<dbReference type="AlphaFoldDB" id="A0A327VIM5"/>
<keyword evidence="1" id="KW-0732">Signal</keyword>
<evidence type="ECO:0000313" key="2">
    <source>
        <dbReference type="EMBL" id="RAJ73936.1"/>
    </source>
</evidence>
<gene>
    <name evidence="2" type="ORF">CLV59_11155</name>
</gene>
<proteinExistence type="predicted"/>
<feature type="signal peptide" evidence="1">
    <location>
        <begin position="1"/>
        <end position="21"/>
    </location>
</feature>
<dbReference type="OrthoDB" id="9773381at2"/>
<feature type="chain" id="PRO_5016456038" evidence="1">
    <location>
        <begin position="22"/>
        <end position="305"/>
    </location>
</feature>
<comment type="caution">
    <text evidence="2">The sequence shown here is derived from an EMBL/GenBank/DDBJ whole genome shotgun (WGS) entry which is preliminary data.</text>
</comment>
<dbReference type="EMBL" id="QLMA01000011">
    <property type="protein sequence ID" value="RAJ73936.1"/>
    <property type="molecule type" value="Genomic_DNA"/>
</dbReference>
<reference evidence="2 3" key="1">
    <citation type="submission" date="2018-06" db="EMBL/GenBank/DDBJ databases">
        <title>Genomic Encyclopedia of Archaeal and Bacterial Type Strains, Phase II (KMG-II): from individual species to whole genera.</title>
        <authorList>
            <person name="Goeker M."/>
        </authorList>
    </citation>
    <scope>NUCLEOTIDE SEQUENCE [LARGE SCALE GENOMIC DNA]</scope>
    <source>
        <strain evidence="2 3">DSM 29821</strain>
    </source>
</reference>
<sequence length="305" mass="34676">MLKRLSVLALLCTLLYTGVSAQELRANVTVVASQLQGVDKKIFTTLQNSLKEFINNRRWADDSYAPSERIECNVMLNLTGMPSSDVYRGTLTIQATRPVYNSSYVTSIFNLQDNNVLFRYTEFQPLEFNDNRVGGSDPLAANLTAIMAYYVYVVLGMDADSFSPRGGDGFFKKAQNIVINAPDGKDVSGWKAFESQRNRYWLTDNLLNVKFNNFHDVMYQYHRMGLDQMYDDVNGGRSAIMNCINLLYAIYQDVPNSMLMQTFYSAKGDELLKIFSKAMPQEKSRAAEMLAKMDIPNAGRYQQMR</sequence>
<evidence type="ECO:0000313" key="3">
    <source>
        <dbReference type="Proteomes" id="UP000249819"/>
    </source>
</evidence>
<protein>
    <submittedName>
        <fullName evidence="2">Uncharacterized protein DUF4835</fullName>
    </submittedName>
</protein>
<dbReference type="Proteomes" id="UP000249819">
    <property type="component" value="Unassembled WGS sequence"/>
</dbReference>